<evidence type="ECO:0000313" key="1">
    <source>
        <dbReference type="EMBL" id="KAH7835932.1"/>
    </source>
</evidence>
<reference evidence="1 2" key="1">
    <citation type="journal article" date="2021" name="Hortic Res">
        <title>High-quality reference genome and annotation aids understanding of berry development for evergreen blueberry (Vaccinium darrowii).</title>
        <authorList>
            <person name="Yu J."/>
            <person name="Hulse-Kemp A.M."/>
            <person name="Babiker E."/>
            <person name="Staton M."/>
        </authorList>
    </citation>
    <scope>NUCLEOTIDE SEQUENCE [LARGE SCALE GENOMIC DNA]</scope>
    <source>
        <strain evidence="2">cv. NJ 8807/NJ 8810</strain>
        <tissue evidence="1">Young leaf</tissue>
    </source>
</reference>
<sequence>MISEVFWSYAQHGVFTCMDPKCYMDIAFIKLCSRLFPEKDMRILMVGLNGVGKTTILEKLELGENLSTIPTMVTSMVLEVDTCIAGEHLELSREFCCKAAEISPLRRQHFQDTQGLNFVVDSTNIDHVVLASAELHRMLKELTCHVFILVVLSSINLVDPIEVL</sequence>
<protein>
    <submittedName>
        <fullName evidence="1">Uncharacterized protein</fullName>
    </submittedName>
</protein>
<name>A0ACB7X567_9ERIC</name>
<organism evidence="1 2">
    <name type="scientific">Vaccinium darrowii</name>
    <dbReference type="NCBI Taxonomy" id="229202"/>
    <lineage>
        <taxon>Eukaryota</taxon>
        <taxon>Viridiplantae</taxon>
        <taxon>Streptophyta</taxon>
        <taxon>Embryophyta</taxon>
        <taxon>Tracheophyta</taxon>
        <taxon>Spermatophyta</taxon>
        <taxon>Magnoliopsida</taxon>
        <taxon>eudicotyledons</taxon>
        <taxon>Gunneridae</taxon>
        <taxon>Pentapetalae</taxon>
        <taxon>asterids</taxon>
        <taxon>Ericales</taxon>
        <taxon>Ericaceae</taxon>
        <taxon>Vaccinioideae</taxon>
        <taxon>Vaccinieae</taxon>
        <taxon>Vaccinium</taxon>
    </lineage>
</organism>
<dbReference type="Proteomes" id="UP000828048">
    <property type="component" value="Chromosome 2"/>
</dbReference>
<evidence type="ECO:0000313" key="2">
    <source>
        <dbReference type="Proteomes" id="UP000828048"/>
    </source>
</evidence>
<gene>
    <name evidence="1" type="ORF">Vadar_031203</name>
</gene>
<comment type="caution">
    <text evidence="1">The sequence shown here is derived from an EMBL/GenBank/DDBJ whole genome shotgun (WGS) entry which is preliminary data.</text>
</comment>
<keyword evidence="2" id="KW-1185">Reference proteome</keyword>
<dbReference type="EMBL" id="CM037152">
    <property type="protein sequence ID" value="KAH7835932.1"/>
    <property type="molecule type" value="Genomic_DNA"/>
</dbReference>
<accession>A0ACB7X567</accession>
<proteinExistence type="predicted"/>